<dbReference type="EMBL" id="DWWO01000047">
    <property type="protein sequence ID" value="HJC33725.1"/>
    <property type="molecule type" value="Genomic_DNA"/>
</dbReference>
<dbReference type="PROSITE" id="PS51257">
    <property type="entry name" value="PROKAR_LIPOPROTEIN"/>
    <property type="match status" value="1"/>
</dbReference>
<feature type="chain" id="PRO_5039500625" evidence="1">
    <location>
        <begin position="20"/>
        <end position="544"/>
    </location>
</feature>
<reference evidence="3" key="1">
    <citation type="journal article" date="2021" name="PeerJ">
        <title>Extensive microbial diversity within the chicken gut microbiome revealed by metagenomics and culture.</title>
        <authorList>
            <person name="Gilroy R."/>
            <person name="Ravi A."/>
            <person name="Getino M."/>
            <person name="Pursley I."/>
            <person name="Horton D.L."/>
            <person name="Alikhan N.F."/>
            <person name="Baker D."/>
            <person name="Gharbi K."/>
            <person name="Hall N."/>
            <person name="Watson M."/>
            <person name="Adriaenssens E.M."/>
            <person name="Foster-Nyarko E."/>
            <person name="Jarju S."/>
            <person name="Secka A."/>
            <person name="Antonio M."/>
            <person name="Oren A."/>
            <person name="Chaudhuri R.R."/>
            <person name="La Ragione R."/>
            <person name="Hildebrand F."/>
            <person name="Pallen M.J."/>
        </authorList>
    </citation>
    <scope>NUCLEOTIDE SEQUENCE</scope>
    <source>
        <strain evidence="3">ChiW19-954</strain>
    </source>
</reference>
<keyword evidence="1" id="KW-0732">Signal</keyword>
<dbReference type="PROSITE" id="PS50234">
    <property type="entry name" value="VWFA"/>
    <property type="match status" value="1"/>
</dbReference>
<evidence type="ECO:0000313" key="4">
    <source>
        <dbReference type="Proteomes" id="UP000823890"/>
    </source>
</evidence>
<dbReference type="InterPro" id="IPR002035">
    <property type="entry name" value="VWF_A"/>
</dbReference>
<dbReference type="Gene3D" id="3.40.50.410">
    <property type="entry name" value="von Willebrand factor, type A domain"/>
    <property type="match status" value="1"/>
</dbReference>
<dbReference type="InterPro" id="IPR036465">
    <property type="entry name" value="vWFA_dom_sf"/>
</dbReference>
<dbReference type="SMART" id="SM00327">
    <property type="entry name" value="VWA"/>
    <property type="match status" value="1"/>
</dbReference>
<reference evidence="3" key="2">
    <citation type="submission" date="2021-04" db="EMBL/GenBank/DDBJ databases">
        <authorList>
            <person name="Gilroy R."/>
        </authorList>
    </citation>
    <scope>NUCLEOTIDE SEQUENCE</scope>
    <source>
        <strain evidence="3">ChiW19-954</strain>
    </source>
</reference>
<comment type="caution">
    <text evidence="3">The sequence shown here is derived from an EMBL/GenBank/DDBJ whole genome shotgun (WGS) entry which is preliminary data.</text>
</comment>
<dbReference type="Pfam" id="PF13531">
    <property type="entry name" value="SBP_bac_11"/>
    <property type="match status" value="1"/>
</dbReference>
<dbReference type="AlphaFoldDB" id="A0A9D2NM83"/>
<organism evidence="3 4">
    <name type="scientific">Candidatus Mediterraneibacter faecipullorum</name>
    <dbReference type="NCBI Taxonomy" id="2838670"/>
    <lineage>
        <taxon>Bacteria</taxon>
        <taxon>Bacillati</taxon>
        <taxon>Bacillota</taxon>
        <taxon>Clostridia</taxon>
        <taxon>Lachnospirales</taxon>
        <taxon>Lachnospiraceae</taxon>
        <taxon>Mediterraneibacter</taxon>
    </lineage>
</organism>
<evidence type="ECO:0000259" key="2">
    <source>
        <dbReference type="PROSITE" id="PS50234"/>
    </source>
</evidence>
<dbReference type="SUPFAM" id="SSF53300">
    <property type="entry name" value="vWA-like"/>
    <property type="match status" value="1"/>
</dbReference>
<protein>
    <submittedName>
        <fullName evidence="3">VWA domain-containing protein</fullName>
    </submittedName>
</protein>
<feature type="signal peptide" evidence="1">
    <location>
        <begin position="1"/>
        <end position="19"/>
    </location>
</feature>
<gene>
    <name evidence="3" type="ORF">H9758_03930</name>
</gene>
<feature type="domain" description="VWFA" evidence="2">
    <location>
        <begin position="365"/>
        <end position="540"/>
    </location>
</feature>
<dbReference type="SUPFAM" id="SSF53850">
    <property type="entry name" value="Periplasmic binding protein-like II"/>
    <property type="match status" value="1"/>
</dbReference>
<dbReference type="Proteomes" id="UP000823890">
    <property type="component" value="Unassembled WGS sequence"/>
</dbReference>
<evidence type="ECO:0000256" key="1">
    <source>
        <dbReference type="SAM" id="SignalP"/>
    </source>
</evidence>
<evidence type="ECO:0000313" key="3">
    <source>
        <dbReference type="EMBL" id="HJC33725.1"/>
    </source>
</evidence>
<dbReference type="Pfam" id="PF00092">
    <property type="entry name" value="VWA"/>
    <property type="match status" value="1"/>
</dbReference>
<dbReference type="CDD" id="cd00198">
    <property type="entry name" value="vWFA"/>
    <property type="match status" value="1"/>
</dbReference>
<sequence length="544" mass="58690">MKKRFSALLLTLCTVFLTAGCSHLPGTALTGNSGESTGNNDSAFTAGSGDTTIRILSGSENQELEDIISDCADKAGVRIEMDYQGSVDIMRELQSGAAGYDAVWPASSMWLSLGDSQHLVKHSQSVSLTPVVFGIRQSLAEELGFTDGDVSVKDILTAISDGKMTFCMTSATQSNSGASAYIGFLYALLDKQEGLTSEDLQSDELKTQIRELLSGVDRSSGSSDWLKDMFLKGNYDAMVNYECLVIDANEQLTAEGKEPLYVVYPYDGLSIADSPLGYVDHDDGQKEEAFLAFQEEIMSADSQSAIEATGRRITASGVSEENKDVFSADWGIDTERILSPIQMPEADVLMDALNIYQTEFKKPSLNIYCLDFSGSMTGEGEEQLKEAMSQILIQKNAEKNLLQASDGEVNIAVLFDDEIVDILQASDDSDAALEELYNEIASAQPGGGTDIYKAAAEAYSLASGYDLSQYTPAVILMTDGQSVYNESVFEDALEAYGSSIPVFSITFGDADPSQLEDLAAITDARVFDGTKDLTEAFRSVKGYN</sequence>
<proteinExistence type="predicted"/>
<accession>A0A9D2NM83</accession>
<name>A0A9D2NM83_9FIRM</name>